<proteinExistence type="predicted"/>
<comment type="caution">
    <text evidence="1">The sequence shown here is derived from an EMBL/GenBank/DDBJ whole genome shotgun (WGS) entry which is preliminary data.</text>
</comment>
<dbReference type="Proteomes" id="UP000828941">
    <property type="component" value="Chromosome 4"/>
</dbReference>
<name>A0ACB9PHG0_BAUVA</name>
<evidence type="ECO:0000313" key="2">
    <source>
        <dbReference type="Proteomes" id="UP000828941"/>
    </source>
</evidence>
<sequence>MGTRKGRGSHVRANAARLGASDVASTTLTDIDRNGLIGLNADQWQRLVELLNKSDASEKMTSISQWIINSGASNHMTGNLKALHDVHDIVACPVGLPNGEQTNAIKEGTTFLEGGLKLTRVLYVPKLSCSLLSVSQLLDESNFLLQFTNKLCVMQDRTSRMLIGAGKRRDGLYYFRGERVVKACKTSGENQLSLWHKRLGHPSYKITQSIPKLLVEPISTVTFIISILRTRSH</sequence>
<dbReference type="EMBL" id="CM039429">
    <property type="protein sequence ID" value="KAI4347891.1"/>
    <property type="molecule type" value="Genomic_DNA"/>
</dbReference>
<organism evidence="1 2">
    <name type="scientific">Bauhinia variegata</name>
    <name type="common">Purple orchid tree</name>
    <name type="synonym">Phanera variegata</name>
    <dbReference type="NCBI Taxonomy" id="167791"/>
    <lineage>
        <taxon>Eukaryota</taxon>
        <taxon>Viridiplantae</taxon>
        <taxon>Streptophyta</taxon>
        <taxon>Embryophyta</taxon>
        <taxon>Tracheophyta</taxon>
        <taxon>Spermatophyta</taxon>
        <taxon>Magnoliopsida</taxon>
        <taxon>eudicotyledons</taxon>
        <taxon>Gunneridae</taxon>
        <taxon>Pentapetalae</taxon>
        <taxon>rosids</taxon>
        <taxon>fabids</taxon>
        <taxon>Fabales</taxon>
        <taxon>Fabaceae</taxon>
        <taxon>Cercidoideae</taxon>
        <taxon>Cercideae</taxon>
        <taxon>Bauhiniinae</taxon>
        <taxon>Bauhinia</taxon>
    </lineage>
</organism>
<evidence type="ECO:0000313" key="1">
    <source>
        <dbReference type="EMBL" id="KAI4347891.1"/>
    </source>
</evidence>
<reference evidence="1 2" key="1">
    <citation type="journal article" date="2022" name="DNA Res.">
        <title>Chromosomal-level genome assembly of the orchid tree Bauhinia variegata (Leguminosae; Cercidoideae) supports the allotetraploid origin hypothesis of Bauhinia.</title>
        <authorList>
            <person name="Zhong Y."/>
            <person name="Chen Y."/>
            <person name="Zheng D."/>
            <person name="Pang J."/>
            <person name="Liu Y."/>
            <person name="Luo S."/>
            <person name="Meng S."/>
            <person name="Qian L."/>
            <person name="Wei D."/>
            <person name="Dai S."/>
            <person name="Zhou R."/>
        </authorList>
    </citation>
    <scope>NUCLEOTIDE SEQUENCE [LARGE SCALE GENOMIC DNA]</scope>
    <source>
        <strain evidence="1">BV-YZ2020</strain>
    </source>
</reference>
<gene>
    <name evidence="1" type="ORF">L6164_008667</name>
</gene>
<accession>A0ACB9PHG0</accession>
<protein>
    <submittedName>
        <fullName evidence="1">Uncharacterized protein</fullName>
    </submittedName>
</protein>
<keyword evidence="2" id="KW-1185">Reference proteome</keyword>